<gene>
    <name evidence="1" type="ORF">F2Q68_00003063</name>
</gene>
<organism evidence="1 2">
    <name type="scientific">Brassica cretica</name>
    <name type="common">Mustard</name>
    <dbReference type="NCBI Taxonomy" id="69181"/>
    <lineage>
        <taxon>Eukaryota</taxon>
        <taxon>Viridiplantae</taxon>
        <taxon>Streptophyta</taxon>
        <taxon>Embryophyta</taxon>
        <taxon>Tracheophyta</taxon>
        <taxon>Spermatophyta</taxon>
        <taxon>Magnoliopsida</taxon>
        <taxon>eudicotyledons</taxon>
        <taxon>Gunneridae</taxon>
        <taxon>Pentapetalae</taxon>
        <taxon>rosids</taxon>
        <taxon>malvids</taxon>
        <taxon>Brassicales</taxon>
        <taxon>Brassicaceae</taxon>
        <taxon>Brassiceae</taxon>
        <taxon>Brassica</taxon>
    </lineage>
</organism>
<evidence type="ECO:0000313" key="1">
    <source>
        <dbReference type="EMBL" id="KAF2577094.1"/>
    </source>
</evidence>
<dbReference type="EMBL" id="QGKW02001660">
    <property type="protein sequence ID" value="KAF2577094.1"/>
    <property type="molecule type" value="Genomic_DNA"/>
</dbReference>
<reference evidence="1" key="1">
    <citation type="submission" date="2019-12" db="EMBL/GenBank/DDBJ databases">
        <title>Genome sequencing and annotation of Brassica cretica.</title>
        <authorList>
            <person name="Studholme D.J."/>
            <person name="Sarris P.F."/>
        </authorList>
    </citation>
    <scope>NUCLEOTIDE SEQUENCE</scope>
    <source>
        <strain evidence="1">PFS-001/15</strain>
        <tissue evidence="1">Leaf</tissue>
    </source>
</reference>
<evidence type="ECO:0000313" key="2">
    <source>
        <dbReference type="Proteomes" id="UP000712281"/>
    </source>
</evidence>
<name>A0A8S9J4Q9_BRACR</name>
<sequence length="110" mass="12351">MANRSTNTTAEVLSALFFNQILPGSGESKFLLMIDEEFMTELNYAAAFPIYADNADFYGQPILVTDLHLLPTAKLRVTPRRPPRRLGGRVFEQGVYHITEKLSPVRHVSA</sequence>
<dbReference type="AlphaFoldDB" id="A0A8S9J4Q9"/>
<accession>A0A8S9J4Q9</accession>
<proteinExistence type="predicted"/>
<comment type="caution">
    <text evidence="1">The sequence shown here is derived from an EMBL/GenBank/DDBJ whole genome shotgun (WGS) entry which is preliminary data.</text>
</comment>
<protein>
    <submittedName>
        <fullName evidence="1">Uncharacterized protein</fullName>
    </submittedName>
</protein>
<dbReference type="Proteomes" id="UP000712281">
    <property type="component" value="Unassembled WGS sequence"/>
</dbReference>